<dbReference type="NCBIfam" id="TIGR01484">
    <property type="entry name" value="HAD-SF-IIB"/>
    <property type="match status" value="1"/>
</dbReference>
<accession>A0A2L0F8M5</accession>
<gene>
    <name evidence="1" type="ORF">SOCE26_093770</name>
</gene>
<protein>
    <recommendedName>
        <fullName evidence="3">Haloacid dehalogenase</fullName>
    </recommendedName>
</protein>
<dbReference type="GO" id="GO:0000287">
    <property type="term" value="F:magnesium ion binding"/>
    <property type="evidence" value="ECO:0007669"/>
    <property type="project" value="TreeGrafter"/>
</dbReference>
<dbReference type="Gene3D" id="3.40.50.1000">
    <property type="entry name" value="HAD superfamily/HAD-like"/>
    <property type="match status" value="1"/>
</dbReference>
<proteinExistence type="predicted"/>
<dbReference type="RefSeq" id="WP_234023060.1">
    <property type="nucleotide sequence ID" value="NZ_CP012673.1"/>
</dbReference>
<organism evidence="1 2">
    <name type="scientific">Sorangium cellulosum</name>
    <name type="common">Polyangium cellulosum</name>
    <dbReference type="NCBI Taxonomy" id="56"/>
    <lineage>
        <taxon>Bacteria</taxon>
        <taxon>Pseudomonadati</taxon>
        <taxon>Myxococcota</taxon>
        <taxon>Polyangia</taxon>
        <taxon>Polyangiales</taxon>
        <taxon>Polyangiaceae</taxon>
        <taxon>Sorangium</taxon>
    </lineage>
</organism>
<dbReference type="SUPFAM" id="SSF56784">
    <property type="entry name" value="HAD-like"/>
    <property type="match status" value="1"/>
</dbReference>
<evidence type="ECO:0000313" key="1">
    <source>
        <dbReference type="EMBL" id="AUX47851.1"/>
    </source>
</evidence>
<dbReference type="Gene3D" id="3.30.1240.10">
    <property type="match status" value="1"/>
</dbReference>
<dbReference type="InterPro" id="IPR006379">
    <property type="entry name" value="HAD-SF_hydro_IIB"/>
</dbReference>
<reference evidence="1 2" key="1">
    <citation type="submission" date="2015-09" db="EMBL/GenBank/DDBJ databases">
        <title>Sorangium comparison.</title>
        <authorList>
            <person name="Zaburannyi N."/>
            <person name="Bunk B."/>
            <person name="Overmann J."/>
            <person name="Mueller R."/>
        </authorList>
    </citation>
    <scope>NUCLEOTIDE SEQUENCE [LARGE SCALE GENOMIC DNA]</scope>
    <source>
        <strain evidence="1 2">So ce26</strain>
    </source>
</reference>
<dbReference type="InterPro" id="IPR036412">
    <property type="entry name" value="HAD-like_sf"/>
</dbReference>
<name>A0A2L0F8M5_SORCE</name>
<dbReference type="GO" id="GO:0005829">
    <property type="term" value="C:cytosol"/>
    <property type="evidence" value="ECO:0007669"/>
    <property type="project" value="TreeGrafter"/>
</dbReference>
<dbReference type="Proteomes" id="UP000238348">
    <property type="component" value="Chromosome"/>
</dbReference>
<evidence type="ECO:0008006" key="3">
    <source>
        <dbReference type="Google" id="ProtNLM"/>
    </source>
</evidence>
<dbReference type="Pfam" id="PF08282">
    <property type="entry name" value="Hydrolase_3"/>
    <property type="match status" value="1"/>
</dbReference>
<dbReference type="PANTHER" id="PTHR10000">
    <property type="entry name" value="PHOSPHOSERINE PHOSPHATASE"/>
    <property type="match status" value="1"/>
</dbReference>
<dbReference type="EMBL" id="CP012673">
    <property type="protein sequence ID" value="AUX47851.1"/>
    <property type="molecule type" value="Genomic_DNA"/>
</dbReference>
<dbReference type="InterPro" id="IPR023214">
    <property type="entry name" value="HAD_sf"/>
</dbReference>
<dbReference type="PANTHER" id="PTHR10000:SF8">
    <property type="entry name" value="HAD SUPERFAMILY HYDROLASE-LIKE, TYPE 3"/>
    <property type="match status" value="1"/>
</dbReference>
<dbReference type="GO" id="GO:0016791">
    <property type="term" value="F:phosphatase activity"/>
    <property type="evidence" value="ECO:0007669"/>
    <property type="project" value="TreeGrafter"/>
</dbReference>
<dbReference type="AlphaFoldDB" id="A0A2L0F8M5"/>
<sequence length="292" mass="31212">MDQVALFTYPSAVTTYKLFAIDVDGTLVRRDGSIHDEDLLAIGRLQAAGVPVSIATGRLYSGTRDVARRVGVIGPIACVDGSHIVHTDGDAHLYSRTISGNEAALLRSITERHATACFLFAQDSIVHDASGAPHVHYVRGWSHVIAEVERVSSHPYWEHDHGLLALVAIGTEPQIAAAVEEIRSELGQAASVVSFPFLNDGRTSVFAMLVRAAGPTKGTAITWLAEHYGCTPSDVVVVGDWLNDVPMFEVAGRSFVMGQAPENVKQAATDRLEADGLLGGGIAEAIYRAFGR</sequence>
<evidence type="ECO:0000313" key="2">
    <source>
        <dbReference type="Proteomes" id="UP000238348"/>
    </source>
</evidence>